<keyword evidence="8" id="KW-1185">Reference proteome</keyword>
<dbReference type="EMBL" id="CAKKTJ010000038">
    <property type="protein sequence ID" value="CAH0473349.1"/>
    <property type="molecule type" value="Genomic_DNA"/>
</dbReference>
<evidence type="ECO:0000256" key="3">
    <source>
        <dbReference type="ARBA" id="ARBA00022833"/>
    </source>
</evidence>
<dbReference type="SUPFAM" id="SSF144232">
    <property type="entry name" value="HIT/MYND zinc finger-like"/>
    <property type="match status" value="1"/>
</dbReference>
<accession>A0AAU9KMH5</accession>
<dbReference type="Proteomes" id="UP001160483">
    <property type="component" value="Unassembled WGS sequence"/>
</dbReference>
<dbReference type="AlphaFoldDB" id="A0AAU9KMH5"/>
<reference evidence="6 8" key="1">
    <citation type="submission" date="2021-11" db="EMBL/GenBank/DDBJ databases">
        <authorList>
            <person name="Islam A."/>
            <person name="Islam S."/>
            <person name="Flora M.S."/>
            <person name="Rahman M."/>
            <person name="Ziaur R.M."/>
            <person name="Epstein J.H."/>
            <person name="Hassan M."/>
            <person name="Klassen M."/>
            <person name="Woodard K."/>
            <person name="Webb A."/>
            <person name="Webby R.J."/>
            <person name="El Zowalaty M.E."/>
        </authorList>
    </citation>
    <scope>NUCLEOTIDE SEQUENCE</scope>
    <source>
        <strain evidence="7">Pbs1</strain>
        <strain evidence="6">Pbs3</strain>
    </source>
</reference>
<dbReference type="EMBL" id="CAKLCB010000010">
    <property type="protein sequence ID" value="CAH0513341.1"/>
    <property type="molecule type" value="Genomic_DNA"/>
</dbReference>
<keyword evidence="3" id="KW-0862">Zinc</keyword>
<name>A0AAU9KMH5_9STRA</name>
<evidence type="ECO:0000259" key="5">
    <source>
        <dbReference type="PROSITE" id="PS50865"/>
    </source>
</evidence>
<evidence type="ECO:0000256" key="2">
    <source>
        <dbReference type="ARBA" id="ARBA00022771"/>
    </source>
</evidence>
<evidence type="ECO:0000313" key="9">
    <source>
        <dbReference type="Proteomes" id="UP001160483"/>
    </source>
</evidence>
<gene>
    <name evidence="7" type="ORF">PBS001_LOCUS156</name>
    <name evidence="6" type="ORF">PBS003_LOCUS254</name>
</gene>
<evidence type="ECO:0000313" key="7">
    <source>
        <dbReference type="EMBL" id="CAH0513341.1"/>
    </source>
</evidence>
<dbReference type="PROSITE" id="PS50865">
    <property type="entry name" value="ZF_MYND_2"/>
    <property type="match status" value="1"/>
</dbReference>
<dbReference type="Gene3D" id="6.10.140.2220">
    <property type="match status" value="1"/>
</dbReference>
<keyword evidence="1" id="KW-0479">Metal-binding</keyword>
<dbReference type="Proteomes" id="UP001158986">
    <property type="component" value="Unassembled WGS sequence"/>
</dbReference>
<dbReference type="Gene3D" id="1.10.238.10">
    <property type="entry name" value="EF-hand"/>
    <property type="match status" value="1"/>
</dbReference>
<dbReference type="InterPro" id="IPR002893">
    <property type="entry name" value="Znf_MYND"/>
</dbReference>
<protein>
    <recommendedName>
        <fullName evidence="5">MYND-type domain-containing protein</fullName>
    </recommendedName>
</protein>
<dbReference type="Pfam" id="PF01753">
    <property type="entry name" value="zf-MYND"/>
    <property type="match status" value="1"/>
</dbReference>
<proteinExistence type="predicted"/>
<comment type="caution">
    <text evidence="6">The sequence shown here is derived from an EMBL/GenBank/DDBJ whole genome shotgun (WGS) entry which is preliminary data.</text>
</comment>
<sequence>MASRKNVYNDVSESEVRSLLIGKDGNLTRDFETVLTRLFISYLENPTDKSLTLHKLREFSKICNNGKPFKDGEIEDIQKYFQCDEKKGLTLKGFKDMYHTQSSAEPMETWRDLKKLGFHKELIDKRDAALRCRVCKDPSVLVCSRCKAVRYCGAGCQKQDWKICHKQKCKPSMV</sequence>
<keyword evidence="2 4" id="KW-0863">Zinc-finger</keyword>
<evidence type="ECO:0000256" key="4">
    <source>
        <dbReference type="PROSITE-ProRule" id="PRU00134"/>
    </source>
</evidence>
<evidence type="ECO:0000313" key="6">
    <source>
        <dbReference type="EMBL" id="CAH0473349.1"/>
    </source>
</evidence>
<organism evidence="6 9">
    <name type="scientific">Peronospora belbahrii</name>
    <dbReference type="NCBI Taxonomy" id="622444"/>
    <lineage>
        <taxon>Eukaryota</taxon>
        <taxon>Sar</taxon>
        <taxon>Stramenopiles</taxon>
        <taxon>Oomycota</taxon>
        <taxon>Peronosporomycetes</taxon>
        <taxon>Peronosporales</taxon>
        <taxon>Peronosporaceae</taxon>
        <taxon>Peronospora</taxon>
    </lineage>
</organism>
<evidence type="ECO:0000256" key="1">
    <source>
        <dbReference type="ARBA" id="ARBA00022723"/>
    </source>
</evidence>
<dbReference type="PROSITE" id="PS01360">
    <property type="entry name" value="ZF_MYND_1"/>
    <property type="match status" value="1"/>
</dbReference>
<feature type="domain" description="MYND-type" evidence="5">
    <location>
        <begin position="132"/>
        <end position="169"/>
    </location>
</feature>
<dbReference type="GO" id="GO:0008270">
    <property type="term" value="F:zinc ion binding"/>
    <property type="evidence" value="ECO:0007669"/>
    <property type="project" value="UniProtKB-KW"/>
</dbReference>
<evidence type="ECO:0000313" key="8">
    <source>
        <dbReference type="Proteomes" id="UP001158986"/>
    </source>
</evidence>